<dbReference type="InterPro" id="IPR031481">
    <property type="entry name" value="Glyco_tran_10_N"/>
</dbReference>
<evidence type="ECO:0000256" key="18">
    <source>
        <dbReference type="ARBA" id="ARBA00036295"/>
    </source>
</evidence>
<keyword evidence="5 24" id="KW-0328">Glycosyltransferase</keyword>
<keyword evidence="9 24" id="KW-1133">Transmembrane helix</keyword>
<evidence type="ECO:0000256" key="21">
    <source>
        <dbReference type="ARBA" id="ARBA00037848"/>
    </source>
</evidence>
<comment type="catalytic activity">
    <reaction evidence="16">
        <text>alpha-D-galactosyl-(1-&gt;3)-beta-D-galactosyl-(1-&gt;4)-N-acetyl-beta-D-glucosaminyl-(1-&gt;3)-beta-D-galactosyl-(1-&gt;4)-beta-D-glucosyl-(1&lt;-&gt;1')-ceramide + GDP-beta-L-fucose = a neolactoside IV(3)-alpha-Gal,III(3)-alpha-Fuc-nLc4Cer + GDP + H(+)</text>
        <dbReference type="Rhea" id="RHEA:48380"/>
        <dbReference type="ChEBI" id="CHEBI:15378"/>
        <dbReference type="ChEBI" id="CHEBI:57273"/>
        <dbReference type="ChEBI" id="CHEBI:58189"/>
        <dbReference type="ChEBI" id="CHEBI:90380"/>
        <dbReference type="ChEBI" id="CHEBI:90381"/>
    </reaction>
    <physiologicalReaction direction="left-to-right" evidence="16">
        <dbReference type="Rhea" id="RHEA:48381"/>
    </physiologicalReaction>
</comment>
<keyword evidence="7 24" id="KW-0812">Transmembrane</keyword>
<dbReference type="SUPFAM" id="SSF53756">
    <property type="entry name" value="UDP-Glycosyltransferase/glycogen phosphorylase"/>
    <property type="match status" value="1"/>
</dbReference>
<evidence type="ECO:0000256" key="19">
    <source>
        <dbReference type="ARBA" id="ARBA00036481"/>
    </source>
</evidence>
<evidence type="ECO:0000256" key="16">
    <source>
        <dbReference type="ARBA" id="ARBA00036053"/>
    </source>
</evidence>
<dbReference type="FunFam" id="3.40.50.11660:FF:000001">
    <property type="entry name" value="alpha-(1,3)-fucosyltransferase 9"/>
    <property type="match status" value="1"/>
</dbReference>
<dbReference type="GeneID" id="105912471"/>
<organism evidence="27 28">
    <name type="scientific">Clupea harengus</name>
    <name type="common">Atlantic herring</name>
    <dbReference type="NCBI Taxonomy" id="7950"/>
    <lineage>
        <taxon>Eukaryota</taxon>
        <taxon>Metazoa</taxon>
        <taxon>Chordata</taxon>
        <taxon>Craniata</taxon>
        <taxon>Vertebrata</taxon>
        <taxon>Euteleostomi</taxon>
        <taxon>Actinopterygii</taxon>
        <taxon>Neopterygii</taxon>
        <taxon>Teleostei</taxon>
        <taxon>Clupei</taxon>
        <taxon>Clupeiformes</taxon>
        <taxon>Clupeoidei</taxon>
        <taxon>Clupeidae</taxon>
        <taxon>Clupea</taxon>
    </lineage>
</organism>
<comment type="catalytic activity">
    <reaction evidence="17">
        <text>an alpha-Neu5Ac-(2-&gt;3)-beta-D-Gal-(1-&gt;4)-beta-D-GlcNAc-(1-&gt;3)-beta-D-Gal-(1-&gt;4)-beta-D-GlcNAc derivative + GDP-beta-L-fucose = an alpha-Neu5Ac-(2-&gt;3)-beta-D-Gal-(1-&gt;4)-beta-D-GlcNAc-(1-&gt;3)-beta-D-Gal-(1-&gt;4)-[alpha-L-Fuc-(1-&gt;3)]-beta-D-GlcNAc derivative + GDP + H(+)</text>
        <dbReference type="Rhea" id="RHEA:68044"/>
        <dbReference type="ChEBI" id="CHEBI:15378"/>
        <dbReference type="ChEBI" id="CHEBI:57273"/>
        <dbReference type="ChEBI" id="CHEBI:58189"/>
        <dbReference type="ChEBI" id="CHEBI:145343"/>
        <dbReference type="ChEBI" id="CHEBI:176900"/>
    </reaction>
    <physiologicalReaction direction="left-to-right" evidence="17">
        <dbReference type="Rhea" id="RHEA:68045"/>
    </physiologicalReaction>
</comment>
<protein>
    <recommendedName>
        <fullName evidence="24">Fucosyltransferase</fullName>
        <ecNumber evidence="24">2.4.1.-</ecNumber>
    </recommendedName>
</protein>
<dbReference type="RefSeq" id="XP_031428674.1">
    <property type="nucleotide sequence ID" value="XM_031572814.2"/>
</dbReference>
<evidence type="ECO:0000256" key="23">
    <source>
        <dbReference type="ARBA" id="ARBA00043838"/>
    </source>
</evidence>
<dbReference type="GO" id="GO:0017083">
    <property type="term" value="F:4-galactosyl-N-acetylglucosaminide 3-alpha-L-fucosyltransferase activity"/>
    <property type="evidence" value="ECO:0007669"/>
    <property type="project" value="UniProtKB-EC"/>
</dbReference>
<dbReference type="InterPro" id="IPR001503">
    <property type="entry name" value="Glyco_trans_10"/>
</dbReference>
<evidence type="ECO:0000256" key="22">
    <source>
        <dbReference type="ARBA" id="ARBA00043828"/>
    </source>
</evidence>
<evidence type="ECO:0000256" key="10">
    <source>
        <dbReference type="ARBA" id="ARBA00023034"/>
    </source>
</evidence>
<evidence type="ECO:0000256" key="24">
    <source>
        <dbReference type="RuleBase" id="RU003832"/>
    </source>
</evidence>
<dbReference type="InterPro" id="IPR055270">
    <property type="entry name" value="Glyco_tran_10_C"/>
</dbReference>
<proteinExistence type="inferred from homology"/>
<comment type="catalytic activity">
    <reaction evidence="23">
        <text>an alpha-L-Fuc-(1-&gt;2)-beta-D-Gal-(1-&gt;4)-beta-D-GlcNAc derivative + GDP-beta-L-fucose = an alpha-L-Fuc-(1-&gt;2)-beta-D-Gal-(1-&gt;4)-[alpha-L-Fuc-(1-&gt;3)]-beta-D-GlcNAc derivative + GDP + H(+)</text>
        <dbReference type="Rhea" id="RHEA:77191"/>
        <dbReference type="ChEBI" id="CHEBI:15378"/>
        <dbReference type="ChEBI" id="CHEBI:57273"/>
        <dbReference type="ChEBI" id="CHEBI:58189"/>
        <dbReference type="ChEBI" id="CHEBI:133510"/>
        <dbReference type="ChEBI" id="CHEBI:195560"/>
    </reaction>
    <physiologicalReaction direction="left-to-right" evidence="23">
        <dbReference type="Rhea" id="RHEA:77192"/>
    </physiologicalReaction>
</comment>
<dbReference type="KEGG" id="char:105912471"/>
<evidence type="ECO:0000256" key="5">
    <source>
        <dbReference type="ARBA" id="ARBA00022676"/>
    </source>
</evidence>
<comment type="catalytic activity">
    <reaction evidence="15">
        <text>a beta-D-galactosyl-(1-&gt;4)-N-acetyl-beta-D-glucosaminyl derivative + GDP-beta-L-fucose = a beta-D-galactosyl-(1-&gt;4)-[alpha-L-fucosyl-(1-&gt;3)]-N-acetyl-beta-D-glucosaminyl derivative + GDP + H(+)</text>
        <dbReference type="Rhea" id="RHEA:14257"/>
        <dbReference type="ChEBI" id="CHEBI:15378"/>
        <dbReference type="ChEBI" id="CHEBI:57273"/>
        <dbReference type="ChEBI" id="CHEBI:58189"/>
        <dbReference type="ChEBI" id="CHEBI:133507"/>
        <dbReference type="ChEBI" id="CHEBI:137941"/>
        <dbReference type="EC" id="2.4.1.152"/>
    </reaction>
    <physiologicalReaction direction="left-to-right" evidence="15">
        <dbReference type="Rhea" id="RHEA:14258"/>
    </physiologicalReaction>
</comment>
<dbReference type="GO" id="GO:0032580">
    <property type="term" value="C:Golgi cisterna membrane"/>
    <property type="evidence" value="ECO:0007669"/>
    <property type="project" value="UniProtKB-SubCell"/>
</dbReference>
<dbReference type="AlphaFoldDB" id="A0A6P8FQM3"/>
<evidence type="ECO:0000256" key="9">
    <source>
        <dbReference type="ARBA" id="ARBA00022989"/>
    </source>
</evidence>
<keyword evidence="14" id="KW-0325">Glycoprotein</keyword>
<evidence type="ECO:0000256" key="3">
    <source>
        <dbReference type="ARBA" id="ARBA00008919"/>
    </source>
</evidence>
<dbReference type="EC" id="2.4.1.-" evidence="24"/>
<sequence>MGGRTDTDGYDRLERDRGKELFSSTAFSLRRSFRMNRHTQPQFHAWAMTSTYIPKKWVIIFLLSLFFLVFYTSKIEWTKTSDSSQKSPAVHSARENSTNEKDTILLIWFWPFKRKFDLNSCESEFHIKDCQLTDDRRLYSSADGVLVDHRDIARDLSNLPKLPRPFFQKWIWMLFESPQNAQRVPGLDNLFNVTMNYRQDADIVMREQLELKPQETEEPLKNKSKTVCWVVSNWNENHARVKYFNELKKHIAVEQFGSHFQRKLSKEEYTQTMESCKFYLSFENTHECSDHTAIDYITEKLYNPLRLGAVPVVLGPPRHSYEKFIPKDSFIHVDDFNSPKELADYLHMLDQNEDKYHQFFSWQKHFRVTKVNFPLEHACRACQYIQNKKSFQVFTNLNKWYWDYLL</sequence>
<comment type="catalytic activity">
    <reaction evidence="18">
        <text>alpha-N-glycoloylneuraminosyl-(2-&gt;3)-beta-D-galactosyl-(1-&gt;4)-N-acetyl-beta-D-glucosaminyl-(1-&gt;3)-beta-D-galactosyl-(1-&gt;4)-N-acetyl-beta-D-glucosaminyl-(1-&gt;3)-beta-D-galactosyl-(1-&gt;4)-beta-D-glucosyl-(1&lt;-&gt;1')-ceramide + GDP-beta-L-fucose = alpha-N-glycoloylneuraminosyl-(2-&gt;3)-beta-D-galactosyl-(1-&gt;4)-N-acetyl-beta-D-glucosaminyl-(1-&gt;3)-beta-D-galactosyl-(1-&gt;4)-[alpha-L-fucosyl-(1-&gt;3)]-N-acetyl-beta-D-glucosaminyl-(1-&gt;3)-beta-D-galactosyl-(1-&gt;4)-beta-D-glucosyl-(1&lt;-&gt;1')-ceramide + GDP + H(+)</text>
        <dbReference type="Rhea" id="RHEA:48388"/>
        <dbReference type="ChEBI" id="CHEBI:15378"/>
        <dbReference type="ChEBI" id="CHEBI:57273"/>
        <dbReference type="ChEBI" id="CHEBI:58189"/>
        <dbReference type="ChEBI" id="CHEBI:90383"/>
        <dbReference type="ChEBI" id="CHEBI:90384"/>
    </reaction>
    <physiologicalReaction direction="left-to-right" evidence="18">
        <dbReference type="Rhea" id="RHEA:48389"/>
    </physiologicalReaction>
</comment>
<keyword evidence="8" id="KW-0735">Signal-anchor</keyword>
<comment type="subcellular location">
    <subcellularLocation>
        <location evidence="24">Golgi apparatus</location>
        <location evidence="24">Golgi stack membrane</location>
        <topology evidence="24">Single-pass type II membrane protein</topology>
    </subcellularLocation>
    <subcellularLocation>
        <location evidence="21">Golgi apparatus</location>
        <location evidence="21">trans-Golgi network membrane</location>
        <topology evidence="21">Single-pass type II membrane protein</topology>
    </subcellularLocation>
</comment>
<feature type="transmembrane region" description="Helical" evidence="24">
    <location>
        <begin position="57"/>
        <end position="73"/>
    </location>
</feature>
<evidence type="ECO:0000256" key="1">
    <source>
        <dbReference type="ARBA" id="ARBA00004922"/>
    </source>
</evidence>
<comment type="subunit">
    <text evidence="4">Homodimer.</text>
</comment>
<dbReference type="InterPro" id="IPR038577">
    <property type="entry name" value="GT10-like_C_sf"/>
</dbReference>
<keyword evidence="6 24" id="KW-0808">Transferase</keyword>
<dbReference type="Gene3D" id="3.40.50.11660">
    <property type="entry name" value="Glycosyl transferase family 10, C-terminal domain"/>
    <property type="match status" value="1"/>
</dbReference>
<comment type="pathway">
    <text evidence="2">Glycolipid biosynthesis.</text>
</comment>
<accession>A0A6P8FQM3</accession>
<dbReference type="PANTHER" id="PTHR11929">
    <property type="entry name" value="ALPHA- 1,3 -FUCOSYLTRANSFERASE"/>
    <property type="match status" value="1"/>
</dbReference>
<evidence type="ECO:0000256" key="13">
    <source>
        <dbReference type="ARBA" id="ARBA00023157"/>
    </source>
</evidence>
<evidence type="ECO:0000256" key="11">
    <source>
        <dbReference type="ARBA" id="ARBA00023098"/>
    </source>
</evidence>
<evidence type="ECO:0000256" key="14">
    <source>
        <dbReference type="ARBA" id="ARBA00023180"/>
    </source>
</evidence>
<dbReference type="OrthoDB" id="427096at2759"/>
<keyword evidence="10 24" id="KW-0333">Golgi apparatus</keyword>
<keyword evidence="12 24" id="KW-0472">Membrane</keyword>
<evidence type="ECO:0000256" key="6">
    <source>
        <dbReference type="ARBA" id="ARBA00022679"/>
    </source>
</evidence>
<evidence type="ECO:0000259" key="25">
    <source>
        <dbReference type="Pfam" id="PF00852"/>
    </source>
</evidence>
<evidence type="ECO:0000256" key="8">
    <source>
        <dbReference type="ARBA" id="ARBA00022968"/>
    </source>
</evidence>
<keyword evidence="13" id="KW-1015">Disulfide bond</keyword>
<name>A0A6P8FQM3_CLUHA</name>
<keyword evidence="27" id="KW-1185">Reference proteome</keyword>
<feature type="domain" description="Fucosyltransferase C-terminal" evidence="25">
    <location>
        <begin position="221"/>
        <end position="400"/>
    </location>
</feature>
<dbReference type="GO" id="GO:0006629">
    <property type="term" value="P:lipid metabolic process"/>
    <property type="evidence" value="ECO:0007669"/>
    <property type="project" value="UniProtKB-KW"/>
</dbReference>
<evidence type="ECO:0000256" key="12">
    <source>
        <dbReference type="ARBA" id="ARBA00023136"/>
    </source>
</evidence>
<dbReference type="UniPathway" id="UPA00378"/>
<reference evidence="28" key="1">
    <citation type="submission" date="2025-08" db="UniProtKB">
        <authorList>
            <consortium name="RefSeq"/>
        </authorList>
    </citation>
    <scope>IDENTIFICATION</scope>
</reference>
<evidence type="ECO:0000256" key="7">
    <source>
        <dbReference type="ARBA" id="ARBA00022692"/>
    </source>
</evidence>
<comment type="similarity">
    <text evidence="3 24">Belongs to the glycosyltransferase 10 family.</text>
</comment>
<comment type="catalytic activity">
    <reaction evidence="20">
        <text>a neolactoside nLc4Cer + GDP-beta-L-fucose = a neolactoside III(3)-alpha-Fuc-nLc4Cer + GDP + H(+)</text>
        <dbReference type="Rhea" id="RHEA:48376"/>
        <dbReference type="ChEBI" id="CHEBI:15378"/>
        <dbReference type="ChEBI" id="CHEBI:57273"/>
        <dbReference type="ChEBI" id="CHEBI:58189"/>
        <dbReference type="ChEBI" id="CHEBI:90376"/>
        <dbReference type="ChEBI" id="CHEBI:90379"/>
    </reaction>
    <physiologicalReaction direction="left-to-right" evidence="20">
        <dbReference type="Rhea" id="RHEA:48377"/>
    </physiologicalReaction>
</comment>
<dbReference type="PANTHER" id="PTHR11929:SF10">
    <property type="entry name" value="4-GALACTOSYL-N-ACETYLGLUCOSAMINIDE 3-ALPHA-L-FUCOSYLTRANSFERASE 9"/>
    <property type="match status" value="1"/>
</dbReference>
<dbReference type="Pfam" id="PF17039">
    <property type="entry name" value="Glyco_tran_10_N"/>
    <property type="match status" value="1"/>
</dbReference>
<evidence type="ECO:0000259" key="26">
    <source>
        <dbReference type="Pfam" id="PF17039"/>
    </source>
</evidence>
<comment type="pathway">
    <text evidence="1">Protein modification; protein glycosylation.</text>
</comment>
<evidence type="ECO:0000256" key="4">
    <source>
        <dbReference type="ARBA" id="ARBA00011738"/>
    </source>
</evidence>
<dbReference type="Pfam" id="PF00852">
    <property type="entry name" value="Glyco_transf_10"/>
    <property type="match status" value="1"/>
</dbReference>
<feature type="domain" description="Fucosyltransferase N-terminal" evidence="26">
    <location>
        <begin position="101"/>
        <end position="206"/>
    </location>
</feature>
<evidence type="ECO:0000256" key="2">
    <source>
        <dbReference type="ARBA" id="ARBA00004934"/>
    </source>
</evidence>
<comment type="catalytic activity">
    <reaction evidence="22">
        <text>beta-D-Gal-(1-&gt;4)-beta-D-GlcNAc-(1-&gt;3)-beta-D-Gal-(1-&gt;4)-D-Glc + GDP-beta-L-fucose = beta-D-Gal-(1-&gt;4)-[alpha-L-Fuc-(1-&gt;3)]-beta-D-GlcNAc-(1-&gt;3)-beta-D-Gal-(1-&gt;4)-D-Glc + GDP + H(+)</text>
        <dbReference type="Rhea" id="RHEA:77187"/>
        <dbReference type="ChEBI" id="CHEBI:15378"/>
        <dbReference type="ChEBI" id="CHEBI:57273"/>
        <dbReference type="ChEBI" id="CHEBI:58189"/>
        <dbReference type="ChEBI" id="CHEBI:60239"/>
        <dbReference type="ChEBI" id="CHEBI:61352"/>
    </reaction>
    <physiologicalReaction direction="left-to-right" evidence="22">
        <dbReference type="Rhea" id="RHEA:77188"/>
    </physiologicalReaction>
</comment>
<gene>
    <name evidence="28" type="primary">LOC105912471</name>
</gene>
<evidence type="ECO:0000313" key="27">
    <source>
        <dbReference type="Proteomes" id="UP000515152"/>
    </source>
</evidence>
<comment type="catalytic activity">
    <reaction evidence="19">
        <text>an N-acetyl-alpha-neuraminyl-(2-&gt;3)-beta-D-galactosyl-(1-&gt;4)-N-acetyl-beta-D-glucosaminyl derivative + GDP-beta-L-fucose = an alpha-Neu5Ac-(2-&gt;3)-beta-D-Gal-(1-&gt;4)-[alpha-L-Fuc-(1-&gt;3)]-beta-D-GlcNAc derivative + GDP + H(+)</text>
        <dbReference type="Rhea" id="RHEA:56076"/>
        <dbReference type="ChEBI" id="CHEBI:15378"/>
        <dbReference type="ChEBI" id="CHEBI:57273"/>
        <dbReference type="ChEBI" id="CHEBI:58189"/>
        <dbReference type="ChEBI" id="CHEBI:136545"/>
        <dbReference type="ChEBI" id="CHEBI:139509"/>
    </reaction>
    <physiologicalReaction direction="left-to-right" evidence="19">
        <dbReference type="Rhea" id="RHEA:56077"/>
    </physiologicalReaction>
</comment>
<evidence type="ECO:0000313" key="28">
    <source>
        <dbReference type="RefSeq" id="XP_031428674.1"/>
    </source>
</evidence>
<keyword evidence="11" id="KW-0443">Lipid metabolism</keyword>
<evidence type="ECO:0000256" key="17">
    <source>
        <dbReference type="ARBA" id="ARBA00036234"/>
    </source>
</evidence>
<evidence type="ECO:0000256" key="15">
    <source>
        <dbReference type="ARBA" id="ARBA00029329"/>
    </source>
</evidence>
<dbReference type="Proteomes" id="UP000515152">
    <property type="component" value="Chromosome 8"/>
</dbReference>
<evidence type="ECO:0000256" key="20">
    <source>
        <dbReference type="ARBA" id="ARBA00036757"/>
    </source>
</evidence>